<dbReference type="Pfam" id="PF10296">
    <property type="entry name" value="MMM1"/>
    <property type="match status" value="1"/>
</dbReference>
<dbReference type="PROSITE" id="PS51847">
    <property type="entry name" value="SMP"/>
    <property type="match status" value="1"/>
</dbReference>
<evidence type="ECO:0000256" key="8">
    <source>
        <dbReference type="ARBA" id="ARBA00023136"/>
    </source>
</evidence>
<evidence type="ECO:0000256" key="3">
    <source>
        <dbReference type="ARBA" id="ARBA00022692"/>
    </source>
</evidence>
<organism evidence="10 11">
    <name type="scientific">Pseudocohnilembus persalinus</name>
    <name type="common">Ciliate</name>
    <dbReference type="NCBI Taxonomy" id="266149"/>
    <lineage>
        <taxon>Eukaryota</taxon>
        <taxon>Sar</taxon>
        <taxon>Alveolata</taxon>
        <taxon>Ciliophora</taxon>
        <taxon>Intramacronucleata</taxon>
        <taxon>Oligohymenophorea</taxon>
        <taxon>Scuticociliatia</taxon>
        <taxon>Philasterida</taxon>
        <taxon>Pseudocohnilembidae</taxon>
        <taxon>Pseudocohnilembus</taxon>
    </lineage>
</organism>
<dbReference type="PANTHER" id="PTHR13466:SF0">
    <property type="entry name" value="SMP-LTD DOMAIN-CONTAINING PROTEIN"/>
    <property type="match status" value="1"/>
</dbReference>
<dbReference type="EMBL" id="LDAU01000129">
    <property type="protein sequence ID" value="KRX03560.1"/>
    <property type="molecule type" value="Genomic_DNA"/>
</dbReference>
<keyword evidence="8" id="KW-0472">Membrane</keyword>
<dbReference type="GO" id="GO:0008289">
    <property type="term" value="F:lipid binding"/>
    <property type="evidence" value="ECO:0007669"/>
    <property type="project" value="UniProtKB-KW"/>
</dbReference>
<dbReference type="InterPro" id="IPR031468">
    <property type="entry name" value="SMP_LBD"/>
</dbReference>
<accession>A0A0V0QNC4</accession>
<evidence type="ECO:0000256" key="1">
    <source>
        <dbReference type="ARBA" id="ARBA00004586"/>
    </source>
</evidence>
<protein>
    <recommendedName>
        <fullName evidence="9">SMP-LTD domain-containing protein</fullName>
    </recommendedName>
</protein>
<keyword evidence="3" id="KW-0812">Transmembrane</keyword>
<dbReference type="Proteomes" id="UP000054937">
    <property type="component" value="Unassembled WGS sequence"/>
</dbReference>
<dbReference type="AlphaFoldDB" id="A0A0V0QNC4"/>
<evidence type="ECO:0000256" key="6">
    <source>
        <dbReference type="ARBA" id="ARBA00023055"/>
    </source>
</evidence>
<keyword evidence="7" id="KW-0446">Lipid-binding</keyword>
<feature type="domain" description="SMP-LTD" evidence="9">
    <location>
        <begin position="94"/>
        <end position="271"/>
    </location>
</feature>
<proteinExistence type="predicted"/>
<comment type="subcellular location">
    <subcellularLocation>
        <location evidence="1">Endoplasmic reticulum membrane</location>
    </subcellularLocation>
</comment>
<dbReference type="OrthoDB" id="26740at2759"/>
<reference evidence="10 11" key="1">
    <citation type="journal article" date="2015" name="Sci. Rep.">
        <title>Genome of the facultative scuticociliatosis pathogen Pseudocohnilembus persalinus provides insight into its virulence through horizontal gene transfer.</title>
        <authorList>
            <person name="Xiong J."/>
            <person name="Wang G."/>
            <person name="Cheng J."/>
            <person name="Tian M."/>
            <person name="Pan X."/>
            <person name="Warren A."/>
            <person name="Jiang C."/>
            <person name="Yuan D."/>
            <person name="Miao W."/>
        </authorList>
    </citation>
    <scope>NUCLEOTIDE SEQUENCE [LARGE SCALE GENOMIC DNA]</scope>
    <source>
        <strain evidence="10">36N120E</strain>
    </source>
</reference>
<evidence type="ECO:0000256" key="2">
    <source>
        <dbReference type="ARBA" id="ARBA00022448"/>
    </source>
</evidence>
<dbReference type="GO" id="GO:0005789">
    <property type="term" value="C:endoplasmic reticulum membrane"/>
    <property type="evidence" value="ECO:0007669"/>
    <property type="project" value="UniProtKB-SubCell"/>
</dbReference>
<keyword evidence="4" id="KW-0256">Endoplasmic reticulum</keyword>
<evidence type="ECO:0000256" key="7">
    <source>
        <dbReference type="ARBA" id="ARBA00023121"/>
    </source>
</evidence>
<keyword evidence="2" id="KW-0813">Transport</keyword>
<evidence type="ECO:0000313" key="10">
    <source>
        <dbReference type="EMBL" id="KRX03560.1"/>
    </source>
</evidence>
<comment type="caution">
    <text evidence="10">The sequence shown here is derived from an EMBL/GenBank/DDBJ whole genome shotgun (WGS) entry which is preliminary data.</text>
</comment>
<dbReference type="GO" id="GO:0006869">
    <property type="term" value="P:lipid transport"/>
    <property type="evidence" value="ECO:0007669"/>
    <property type="project" value="UniProtKB-KW"/>
</dbReference>
<name>A0A0V0QNC4_PSEPJ</name>
<sequence>MKQVLIQTDKGLSESVNQSINSLEVSIIDENYVGSDDDYDNNSLTYSQTLNQSKIKILNVQKLKQNFQQKTVGHAQYNTKDYLIDIDNELHEINPQKSDDYYIKLMQHLLNAFFGEWKQNDYFKSKIKKTLWRSLNKNLPDFLEEMSVEKLNLIGEPPLLKGVRGLKSEPYEFLADIDLEFTGSVYLEVETALHVNWPRKDFKILPVKIKIEIKQFIATLRLCFVPRIKGKSWQKNQIQQFVLKKKQYQLKKVFFRRRTSFIYRHRPHGWW</sequence>
<dbReference type="PANTHER" id="PTHR13466">
    <property type="entry name" value="TEX2 PROTEIN-RELATED"/>
    <property type="match status" value="1"/>
</dbReference>
<evidence type="ECO:0000256" key="4">
    <source>
        <dbReference type="ARBA" id="ARBA00022824"/>
    </source>
</evidence>
<gene>
    <name evidence="10" type="ORF">PPERSA_04112</name>
</gene>
<evidence type="ECO:0000256" key="5">
    <source>
        <dbReference type="ARBA" id="ARBA00022989"/>
    </source>
</evidence>
<evidence type="ECO:0000259" key="9">
    <source>
        <dbReference type="PROSITE" id="PS51847"/>
    </source>
</evidence>
<evidence type="ECO:0000313" key="11">
    <source>
        <dbReference type="Proteomes" id="UP000054937"/>
    </source>
</evidence>
<dbReference type="InterPro" id="IPR019411">
    <property type="entry name" value="MMM1_dom"/>
</dbReference>
<keyword evidence="11" id="KW-1185">Reference proteome</keyword>
<keyword evidence="5" id="KW-1133">Transmembrane helix</keyword>
<keyword evidence="6" id="KW-0445">Lipid transport</keyword>
<dbReference type="InParanoid" id="A0A0V0QNC4"/>